<dbReference type="InterPro" id="IPR034193">
    <property type="entry name" value="PCSK9_ProteinaseK-like"/>
</dbReference>
<comment type="caution">
    <text evidence="11">The sequence shown here is derived from an EMBL/GenBank/DDBJ whole genome shotgun (WGS) entry which is preliminary data.</text>
</comment>
<evidence type="ECO:0000256" key="2">
    <source>
        <dbReference type="ARBA" id="ARBA00022670"/>
    </source>
</evidence>
<evidence type="ECO:0000313" key="11">
    <source>
        <dbReference type="EMBL" id="OQN96272.1"/>
    </source>
</evidence>
<protein>
    <recommendedName>
        <fullName evidence="13">Peptidase S8/S53 domain-containing protein</fullName>
    </recommendedName>
</protein>
<feature type="chain" id="PRO_5013342876" description="Peptidase S8/S53 domain-containing protein" evidence="8">
    <location>
        <begin position="29"/>
        <end position="475"/>
    </location>
</feature>
<dbReference type="InterPro" id="IPR023827">
    <property type="entry name" value="Peptidase_S8_Asp-AS"/>
</dbReference>
<dbReference type="Pfam" id="PF05922">
    <property type="entry name" value="Inhibitor_I9"/>
    <property type="match status" value="1"/>
</dbReference>
<dbReference type="SUPFAM" id="SSF54897">
    <property type="entry name" value="Protease propeptides/inhibitors"/>
    <property type="match status" value="1"/>
</dbReference>
<keyword evidence="2 6" id="KW-0645">Protease</keyword>
<sequence>MWRQCMNGTGRILARLCSLWVLLTPALTLLSTSCNAKAGERGDVLAERPTIQSTDSHIVVFKTGVDTKQVEEHRLWLQQLEIDARLKVAVTGAQVPVGLDGDGYSAPWSYAPYDAFNISSIIVGYSGQFGSAMIEQIRRHPDVDRIEPDHEVRILSTSHHPETQEHAPWGLARLSHRRPLNLTKDHSYVYASEAGLGVDIYIIDSGINTEHDDFEGRASWGHVIPGMVEEDTIGHGTHCAGIAASKTYGVAKRAKVIAVKPLDRDHARMSNILKAIEYVVDRHNAAKLRRGYKGAVANMSMGTPDRTQLLNDAVDAASQAGVHFAVAAGNGNGDACEFSPAGALLAITVAASTIRDERASFSNYGKCIDIFAPGLEIESTWIGSRNATHMLEGTSMASPHIAGLVAYLLSLQPSSDSAYAVNGSLGPDKMKAMIRSLATVGALAKLPEGTANLLAYNGGGASNLTLPTLAQASRL</sequence>
<dbReference type="Proteomes" id="UP000192596">
    <property type="component" value="Unassembled WGS sequence"/>
</dbReference>
<dbReference type="InterPro" id="IPR036852">
    <property type="entry name" value="Peptidase_S8/S53_dom_sf"/>
</dbReference>
<dbReference type="InParanoid" id="A0A1V8SAX9"/>
<dbReference type="PRINTS" id="PR00723">
    <property type="entry name" value="SUBTILISIN"/>
</dbReference>
<dbReference type="PROSITE" id="PS00136">
    <property type="entry name" value="SUBTILASE_ASP"/>
    <property type="match status" value="1"/>
</dbReference>
<organism evidence="11 12">
    <name type="scientific">Cryoendolithus antarcticus</name>
    <dbReference type="NCBI Taxonomy" id="1507870"/>
    <lineage>
        <taxon>Eukaryota</taxon>
        <taxon>Fungi</taxon>
        <taxon>Dikarya</taxon>
        <taxon>Ascomycota</taxon>
        <taxon>Pezizomycotina</taxon>
        <taxon>Dothideomycetes</taxon>
        <taxon>Dothideomycetidae</taxon>
        <taxon>Cladosporiales</taxon>
        <taxon>Cladosporiaceae</taxon>
        <taxon>Cryoendolithus</taxon>
    </lineage>
</organism>
<keyword evidence="3 8" id="KW-0732">Signal</keyword>
<feature type="active site" description="Charge relay system" evidence="6">
    <location>
        <position position="235"/>
    </location>
</feature>
<dbReference type="Gene3D" id="3.40.50.200">
    <property type="entry name" value="Peptidase S8/S53 domain"/>
    <property type="match status" value="1"/>
</dbReference>
<dbReference type="GO" id="GO:0004252">
    <property type="term" value="F:serine-type endopeptidase activity"/>
    <property type="evidence" value="ECO:0007669"/>
    <property type="project" value="UniProtKB-UniRule"/>
</dbReference>
<evidence type="ECO:0000259" key="10">
    <source>
        <dbReference type="Pfam" id="PF05922"/>
    </source>
</evidence>
<dbReference type="Gene3D" id="3.30.70.80">
    <property type="entry name" value="Peptidase S8 propeptide/proteinase inhibitor I9"/>
    <property type="match status" value="1"/>
</dbReference>
<dbReference type="InterPro" id="IPR015500">
    <property type="entry name" value="Peptidase_S8_subtilisin-rel"/>
</dbReference>
<evidence type="ECO:0000313" key="12">
    <source>
        <dbReference type="Proteomes" id="UP000192596"/>
    </source>
</evidence>
<dbReference type="InterPro" id="IPR037045">
    <property type="entry name" value="S8pro/Inhibitor_I9_sf"/>
</dbReference>
<feature type="domain" description="Inhibitor I9" evidence="10">
    <location>
        <begin position="56"/>
        <end position="154"/>
    </location>
</feature>
<dbReference type="AlphaFoldDB" id="A0A1V8SAX9"/>
<dbReference type="PROSITE" id="PS51257">
    <property type="entry name" value="PROKAR_LIPOPROTEIN"/>
    <property type="match status" value="1"/>
</dbReference>
<dbReference type="PROSITE" id="PS51892">
    <property type="entry name" value="SUBTILASE"/>
    <property type="match status" value="1"/>
</dbReference>
<feature type="active site" description="Charge relay system" evidence="6">
    <location>
        <position position="204"/>
    </location>
</feature>
<feature type="signal peptide" evidence="8">
    <location>
        <begin position="1"/>
        <end position="28"/>
    </location>
</feature>
<keyword evidence="5 6" id="KW-0720">Serine protease</keyword>
<dbReference type="SUPFAM" id="SSF52743">
    <property type="entry name" value="Subtilisin-like"/>
    <property type="match status" value="1"/>
</dbReference>
<comment type="similarity">
    <text evidence="1 6 7">Belongs to the peptidase S8 family.</text>
</comment>
<dbReference type="InterPro" id="IPR000209">
    <property type="entry name" value="Peptidase_S8/S53_dom"/>
</dbReference>
<keyword evidence="12" id="KW-1185">Reference proteome</keyword>
<evidence type="ECO:0000256" key="6">
    <source>
        <dbReference type="PROSITE-ProRule" id="PRU01240"/>
    </source>
</evidence>
<dbReference type="PANTHER" id="PTHR43806">
    <property type="entry name" value="PEPTIDASE S8"/>
    <property type="match status" value="1"/>
</dbReference>
<keyword evidence="4 6" id="KW-0378">Hydrolase</keyword>
<dbReference type="PROSITE" id="PS00137">
    <property type="entry name" value="SUBTILASE_HIS"/>
    <property type="match status" value="1"/>
</dbReference>
<evidence type="ECO:0000256" key="7">
    <source>
        <dbReference type="RuleBase" id="RU003355"/>
    </source>
</evidence>
<name>A0A1V8SAX9_9PEZI</name>
<dbReference type="InterPro" id="IPR050131">
    <property type="entry name" value="Peptidase_S8_subtilisin-like"/>
</dbReference>
<evidence type="ECO:0000256" key="4">
    <source>
        <dbReference type="ARBA" id="ARBA00022801"/>
    </source>
</evidence>
<dbReference type="PROSITE" id="PS00138">
    <property type="entry name" value="SUBTILASE_SER"/>
    <property type="match status" value="1"/>
</dbReference>
<proteinExistence type="inferred from homology"/>
<feature type="active site" description="Charge relay system" evidence="6">
    <location>
        <position position="395"/>
    </location>
</feature>
<dbReference type="InterPro" id="IPR010259">
    <property type="entry name" value="S8pro/Inhibitor_I9"/>
</dbReference>
<gene>
    <name evidence="11" type="ORF">B0A48_17834</name>
</gene>
<evidence type="ECO:0008006" key="13">
    <source>
        <dbReference type="Google" id="ProtNLM"/>
    </source>
</evidence>
<accession>A0A1V8SAX9</accession>
<evidence type="ECO:0000256" key="1">
    <source>
        <dbReference type="ARBA" id="ARBA00011073"/>
    </source>
</evidence>
<evidence type="ECO:0000256" key="5">
    <source>
        <dbReference type="ARBA" id="ARBA00022825"/>
    </source>
</evidence>
<dbReference type="EMBL" id="NAJO01000069">
    <property type="protein sequence ID" value="OQN96272.1"/>
    <property type="molecule type" value="Genomic_DNA"/>
</dbReference>
<evidence type="ECO:0000256" key="8">
    <source>
        <dbReference type="SAM" id="SignalP"/>
    </source>
</evidence>
<reference evidence="12" key="1">
    <citation type="submission" date="2017-03" db="EMBL/GenBank/DDBJ databases">
        <title>Genomes of endolithic fungi from Antarctica.</title>
        <authorList>
            <person name="Coleine C."/>
            <person name="Masonjones S."/>
            <person name="Stajich J.E."/>
        </authorList>
    </citation>
    <scope>NUCLEOTIDE SEQUENCE [LARGE SCALE GENOMIC DNA]</scope>
    <source>
        <strain evidence="12">CCFEE 5527</strain>
    </source>
</reference>
<dbReference type="InterPro" id="IPR022398">
    <property type="entry name" value="Peptidase_S8_His-AS"/>
</dbReference>
<dbReference type="STRING" id="1507870.A0A1V8SAX9"/>
<feature type="domain" description="Peptidase S8/S53" evidence="9">
    <location>
        <begin position="197"/>
        <end position="438"/>
    </location>
</feature>
<evidence type="ECO:0000256" key="3">
    <source>
        <dbReference type="ARBA" id="ARBA00022729"/>
    </source>
</evidence>
<dbReference type="Pfam" id="PF00082">
    <property type="entry name" value="Peptidase_S8"/>
    <property type="match status" value="1"/>
</dbReference>
<evidence type="ECO:0000259" key="9">
    <source>
        <dbReference type="Pfam" id="PF00082"/>
    </source>
</evidence>
<dbReference type="OrthoDB" id="206201at2759"/>
<dbReference type="CDD" id="cd04077">
    <property type="entry name" value="Peptidases_S8_PCSK9_ProteinaseK_like"/>
    <property type="match status" value="1"/>
</dbReference>
<dbReference type="FunFam" id="3.40.50.200:FF:000007">
    <property type="entry name" value="Subtilisin-like serine protease"/>
    <property type="match status" value="1"/>
</dbReference>
<dbReference type="InterPro" id="IPR023828">
    <property type="entry name" value="Peptidase_S8_Ser-AS"/>
</dbReference>
<dbReference type="GO" id="GO:0006508">
    <property type="term" value="P:proteolysis"/>
    <property type="evidence" value="ECO:0007669"/>
    <property type="project" value="UniProtKB-KW"/>
</dbReference>
<dbReference type="PANTHER" id="PTHR43806:SF13">
    <property type="entry name" value="SUBTILASE-TYPE PROTEINASE RRT12"/>
    <property type="match status" value="1"/>
</dbReference>